<evidence type="ECO:0000259" key="15">
    <source>
        <dbReference type="Pfam" id="PF08544"/>
    </source>
</evidence>
<comment type="catalytic activity">
    <reaction evidence="11 13">
        <text>L-homoserine + ATP = O-phospho-L-homoserine + ADP + H(+)</text>
        <dbReference type="Rhea" id="RHEA:13985"/>
        <dbReference type="ChEBI" id="CHEBI:15378"/>
        <dbReference type="ChEBI" id="CHEBI:30616"/>
        <dbReference type="ChEBI" id="CHEBI:57476"/>
        <dbReference type="ChEBI" id="CHEBI:57590"/>
        <dbReference type="ChEBI" id="CHEBI:456216"/>
        <dbReference type="EC" id="2.7.1.39"/>
    </reaction>
</comment>
<evidence type="ECO:0000256" key="2">
    <source>
        <dbReference type="ARBA" id="ARBA00007370"/>
    </source>
</evidence>
<dbReference type="Pfam" id="PF00288">
    <property type="entry name" value="GHMP_kinases_N"/>
    <property type="match status" value="1"/>
</dbReference>
<comment type="caution">
    <text evidence="16">The sequence shown here is derived from an EMBL/GenBank/DDBJ whole genome shotgun (WGS) entry which is preliminary data.</text>
</comment>
<dbReference type="InterPro" id="IPR000870">
    <property type="entry name" value="Homoserine_kinase"/>
</dbReference>
<feature type="domain" description="GHMP kinase C-terminal" evidence="15">
    <location>
        <begin position="240"/>
        <end position="294"/>
    </location>
</feature>
<dbReference type="PIRSF" id="PIRSF000676">
    <property type="entry name" value="Homoser_kin"/>
    <property type="match status" value="1"/>
</dbReference>
<dbReference type="EC" id="2.7.1.39" evidence="3 13"/>
<dbReference type="Pfam" id="PF08544">
    <property type="entry name" value="GHMP_kinases_C"/>
    <property type="match status" value="1"/>
</dbReference>
<proteinExistence type="inferred from homology"/>
<evidence type="ECO:0000313" key="16">
    <source>
        <dbReference type="EMBL" id="MDQ1103321.1"/>
    </source>
</evidence>
<evidence type="ECO:0000256" key="1">
    <source>
        <dbReference type="ARBA" id="ARBA00005015"/>
    </source>
</evidence>
<name>A0AAJ1TW17_9ACTN</name>
<dbReference type="InterPro" id="IPR014721">
    <property type="entry name" value="Ribsml_uS5_D2-typ_fold_subgr"/>
</dbReference>
<comment type="function">
    <text evidence="12 13">Catalyzes the ATP-dependent phosphorylation of L-homoserine to L-homoserine phosphate.</text>
</comment>
<evidence type="ECO:0000256" key="9">
    <source>
        <dbReference type="ARBA" id="ARBA00022777"/>
    </source>
</evidence>
<dbReference type="Proteomes" id="UP001239215">
    <property type="component" value="Unassembled WGS sequence"/>
</dbReference>
<dbReference type="EMBL" id="JAUTAN010000001">
    <property type="protein sequence ID" value="MDQ1103321.1"/>
    <property type="molecule type" value="Genomic_DNA"/>
</dbReference>
<dbReference type="PANTHER" id="PTHR20861:SF1">
    <property type="entry name" value="HOMOSERINE KINASE"/>
    <property type="match status" value="1"/>
</dbReference>
<comment type="similarity">
    <text evidence="2 13">Belongs to the GHMP kinase family. Homoserine kinase subfamily.</text>
</comment>
<dbReference type="GO" id="GO:0009088">
    <property type="term" value="P:threonine biosynthetic process"/>
    <property type="evidence" value="ECO:0007669"/>
    <property type="project" value="UniProtKB-UniRule"/>
</dbReference>
<dbReference type="RefSeq" id="WP_307198746.1">
    <property type="nucleotide sequence ID" value="NZ_JAUTAN010000001.1"/>
</dbReference>
<dbReference type="InterPro" id="IPR013750">
    <property type="entry name" value="GHMP_kinase_C_dom"/>
</dbReference>
<evidence type="ECO:0000256" key="12">
    <source>
        <dbReference type="ARBA" id="ARBA00049954"/>
    </source>
</evidence>
<reference evidence="16" key="1">
    <citation type="submission" date="2023-07" db="EMBL/GenBank/DDBJ databases">
        <title>Functional and genomic diversity of the sorghum phyllosphere microbiome.</title>
        <authorList>
            <person name="Shade A."/>
        </authorList>
    </citation>
    <scope>NUCLEOTIDE SEQUENCE</scope>
    <source>
        <strain evidence="16">SORGH_AS_1067</strain>
    </source>
</reference>
<feature type="domain" description="GHMP kinase N-terminal" evidence="14">
    <location>
        <begin position="84"/>
        <end position="168"/>
    </location>
</feature>
<evidence type="ECO:0000256" key="5">
    <source>
        <dbReference type="ARBA" id="ARBA00022605"/>
    </source>
</evidence>
<evidence type="ECO:0000313" key="17">
    <source>
        <dbReference type="Proteomes" id="UP001239215"/>
    </source>
</evidence>
<dbReference type="PROSITE" id="PS00627">
    <property type="entry name" value="GHMP_KINASES_ATP"/>
    <property type="match status" value="1"/>
</dbReference>
<gene>
    <name evidence="13" type="primary">thrB</name>
    <name evidence="16" type="ORF">QE405_000605</name>
</gene>
<comment type="pathway">
    <text evidence="1 13">Amino-acid biosynthesis; L-threonine biosynthesis; L-threonine from L-aspartate: step 4/5.</text>
</comment>
<dbReference type="InterPro" id="IPR006203">
    <property type="entry name" value="GHMP_knse_ATP-bd_CS"/>
</dbReference>
<dbReference type="HAMAP" id="MF_00384">
    <property type="entry name" value="Homoser_kinase"/>
    <property type="match status" value="1"/>
</dbReference>
<comment type="subcellular location">
    <subcellularLocation>
        <location evidence="13">Cytoplasm</location>
    </subcellularLocation>
</comment>
<organism evidence="16 17">
    <name type="scientific">Nocardioides zeae</name>
    <dbReference type="NCBI Taxonomy" id="1457234"/>
    <lineage>
        <taxon>Bacteria</taxon>
        <taxon>Bacillati</taxon>
        <taxon>Actinomycetota</taxon>
        <taxon>Actinomycetes</taxon>
        <taxon>Propionibacteriales</taxon>
        <taxon>Nocardioidaceae</taxon>
        <taxon>Nocardioides</taxon>
    </lineage>
</organism>
<keyword evidence="13" id="KW-0963">Cytoplasm</keyword>
<dbReference type="SUPFAM" id="SSF54211">
    <property type="entry name" value="Ribosomal protein S5 domain 2-like"/>
    <property type="match status" value="1"/>
</dbReference>
<evidence type="ECO:0000256" key="6">
    <source>
        <dbReference type="ARBA" id="ARBA00022679"/>
    </source>
</evidence>
<dbReference type="PRINTS" id="PR00958">
    <property type="entry name" value="HOMSERKINASE"/>
</dbReference>
<evidence type="ECO:0000256" key="11">
    <source>
        <dbReference type="ARBA" id="ARBA00049375"/>
    </source>
</evidence>
<accession>A0AAJ1TW17</accession>
<evidence type="ECO:0000256" key="3">
    <source>
        <dbReference type="ARBA" id="ARBA00012078"/>
    </source>
</evidence>
<evidence type="ECO:0000256" key="8">
    <source>
        <dbReference type="ARBA" id="ARBA00022741"/>
    </source>
</evidence>
<dbReference type="InterPro" id="IPR020568">
    <property type="entry name" value="Ribosomal_Su5_D2-typ_SF"/>
</dbReference>
<keyword evidence="6 13" id="KW-0808">Transferase</keyword>
<dbReference type="SUPFAM" id="SSF55060">
    <property type="entry name" value="GHMP Kinase, C-terminal domain"/>
    <property type="match status" value="1"/>
</dbReference>
<keyword evidence="7 13" id="KW-0791">Threonine biosynthesis</keyword>
<dbReference type="GO" id="GO:0005524">
    <property type="term" value="F:ATP binding"/>
    <property type="evidence" value="ECO:0007669"/>
    <property type="project" value="UniProtKB-UniRule"/>
</dbReference>
<dbReference type="Gene3D" id="3.30.70.890">
    <property type="entry name" value="GHMP kinase, C-terminal domain"/>
    <property type="match status" value="1"/>
</dbReference>
<dbReference type="NCBIfam" id="TIGR00191">
    <property type="entry name" value="thrB"/>
    <property type="match status" value="1"/>
</dbReference>
<keyword evidence="8 13" id="KW-0547">Nucleotide-binding</keyword>
<dbReference type="Gene3D" id="3.30.230.10">
    <property type="match status" value="1"/>
</dbReference>
<dbReference type="InterPro" id="IPR006204">
    <property type="entry name" value="GHMP_kinase_N_dom"/>
</dbReference>
<dbReference type="PANTHER" id="PTHR20861">
    <property type="entry name" value="HOMOSERINE/4-DIPHOSPHOCYTIDYL-2-C-METHYL-D-ERYTHRITOL KINASE"/>
    <property type="match status" value="1"/>
</dbReference>
<keyword evidence="5 13" id="KW-0028">Amino-acid biosynthesis</keyword>
<evidence type="ECO:0000256" key="4">
    <source>
        <dbReference type="ARBA" id="ARBA00017858"/>
    </source>
</evidence>
<evidence type="ECO:0000256" key="10">
    <source>
        <dbReference type="ARBA" id="ARBA00022840"/>
    </source>
</evidence>
<evidence type="ECO:0000259" key="14">
    <source>
        <dbReference type="Pfam" id="PF00288"/>
    </source>
</evidence>
<dbReference type="AlphaFoldDB" id="A0AAJ1TW17"/>
<dbReference type="GO" id="GO:0004413">
    <property type="term" value="F:homoserine kinase activity"/>
    <property type="evidence" value="ECO:0007669"/>
    <property type="project" value="UniProtKB-UniRule"/>
</dbReference>
<protein>
    <recommendedName>
        <fullName evidence="4 13">Homoserine kinase</fullName>
        <shortName evidence="13">HK</shortName>
        <shortName evidence="13">HSK</shortName>
        <ecNumber evidence="3 13">2.7.1.39</ecNumber>
    </recommendedName>
</protein>
<dbReference type="InterPro" id="IPR036554">
    <property type="entry name" value="GHMP_kinase_C_sf"/>
</dbReference>
<evidence type="ECO:0000256" key="7">
    <source>
        <dbReference type="ARBA" id="ARBA00022697"/>
    </source>
</evidence>
<feature type="binding site" evidence="13">
    <location>
        <begin position="112"/>
        <end position="122"/>
    </location>
    <ligand>
        <name>ATP</name>
        <dbReference type="ChEBI" id="CHEBI:30616"/>
    </ligand>
</feature>
<keyword evidence="10 13" id="KW-0067">ATP-binding</keyword>
<keyword evidence="9 13" id="KW-0418">Kinase</keyword>
<evidence type="ECO:0000256" key="13">
    <source>
        <dbReference type="HAMAP-Rule" id="MF_00384"/>
    </source>
</evidence>
<sequence length="335" mass="34228">MGALDAPLDRTDPGAAFVQGPVSVSVPATSANLGPGYDTLGLALALRDVLTGEVIAPADGTPARVEVEVVGEGAGDVPLDESHLVVRAMRCAFEQMGLAQPSLRLRCENVLPHSRGLGSSSAAIVGGLALARALVADGAQRLDDTDLFTLAARLEGHPDNVAPAVFGGFTVSGSEGGTFFAVPSPVAAGVSAVVFVPDEPVSTEVARSLLPATVPHADAAANAARVALLVLALAQRPELLPAATRDYLHQDYRASAMPRSAELVRALRADGVAAVISGAGPTVLAFVGDADPDDHVESPADARRALTSAEALLARCPDGWRAHHLAVDPRGVVVR</sequence>
<dbReference type="GO" id="GO:0005737">
    <property type="term" value="C:cytoplasm"/>
    <property type="evidence" value="ECO:0007669"/>
    <property type="project" value="UniProtKB-SubCell"/>
</dbReference>